<protein>
    <submittedName>
        <fullName evidence="2">Uncharacterized protein</fullName>
    </submittedName>
</protein>
<reference evidence="3" key="1">
    <citation type="submission" date="2016-10" db="EMBL/GenBank/DDBJ databases">
        <authorList>
            <person name="Varghese N."/>
            <person name="Submissions S."/>
        </authorList>
    </citation>
    <scope>NUCLEOTIDE SEQUENCE [LARGE SCALE GENOMIC DNA]</scope>
    <source>
        <strain evidence="3">DSM 22376</strain>
    </source>
</reference>
<evidence type="ECO:0000256" key="1">
    <source>
        <dbReference type="SAM" id="Phobius"/>
    </source>
</evidence>
<feature type="transmembrane region" description="Helical" evidence="1">
    <location>
        <begin position="139"/>
        <end position="156"/>
    </location>
</feature>
<dbReference type="AlphaFoldDB" id="A0A1H3WU11"/>
<keyword evidence="1" id="KW-1133">Transmembrane helix</keyword>
<dbReference type="EMBL" id="FNRD01000001">
    <property type="protein sequence ID" value="SDZ90657.1"/>
    <property type="molecule type" value="Genomic_DNA"/>
</dbReference>
<keyword evidence="1" id="KW-0472">Membrane</keyword>
<gene>
    <name evidence="2" type="ORF">SAMN05443667_101243</name>
</gene>
<name>A0A1H3WU11_9FLAO</name>
<organism evidence="2 3">
    <name type="scientific">Flavobacterium gillisiae</name>
    <dbReference type="NCBI Taxonomy" id="150146"/>
    <lineage>
        <taxon>Bacteria</taxon>
        <taxon>Pseudomonadati</taxon>
        <taxon>Bacteroidota</taxon>
        <taxon>Flavobacteriia</taxon>
        <taxon>Flavobacteriales</taxon>
        <taxon>Flavobacteriaceae</taxon>
        <taxon>Flavobacterium</taxon>
    </lineage>
</organism>
<evidence type="ECO:0000313" key="2">
    <source>
        <dbReference type="EMBL" id="SDZ90657.1"/>
    </source>
</evidence>
<accession>A0A1H3WU11</accession>
<proteinExistence type="predicted"/>
<dbReference type="Proteomes" id="UP000198951">
    <property type="component" value="Unassembled WGS sequence"/>
</dbReference>
<feature type="transmembrane region" description="Helical" evidence="1">
    <location>
        <begin position="101"/>
        <end position="119"/>
    </location>
</feature>
<dbReference type="STRING" id="150146.SAMN05443667_101243"/>
<keyword evidence="3" id="KW-1185">Reference proteome</keyword>
<sequence>MVENKEGYFRNTALNLDKFANREFRTFWNKTLRIKGGYDFGRENETLSSALGKNELLGALTRTAKMLVWVLNKIEKDHCLNAIDDNSIKTTMSKLNAPTPVLNTFLWKLGSFVYALIILFNQNANMVSGLGLTEKTENYIKIFGVVSYFLFTYFNFNQSALKSKKN</sequence>
<keyword evidence="1" id="KW-0812">Transmembrane</keyword>
<evidence type="ECO:0000313" key="3">
    <source>
        <dbReference type="Proteomes" id="UP000198951"/>
    </source>
</evidence>